<sequence length="204" mass="23486">MKKHYFSYSLIFILLVTMVSGCSNSSIATIQVNSNSEHMETLEDLNLGVLFDFDFKLNEADKTWVNIWIEKYEDGKKVDEPLEQLSYGLSINKVDEGNLLFGMINPDKEVRSIFLSAPNVSTGPKIIENLKSPDSFEAWDYAIGDEKLELKYGKTYLLAVYRQSKGSEVRTGYDYQNEQELQDLINEHNIVCLLKIKLEEDKQY</sequence>
<reference evidence="2 3" key="1">
    <citation type="submission" date="2018-12" db="EMBL/GenBank/DDBJ databases">
        <authorList>
            <person name="Yu L."/>
        </authorList>
    </citation>
    <scope>NUCLEOTIDE SEQUENCE [LARGE SCALE GENOMIC DNA]</scope>
    <source>
        <strain evidence="2 3">S5H2222</strain>
    </source>
</reference>
<organism evidence="2 3">
    <name type="scientific">Lysinibacillus telephonicus</name>
    <dbReference type="NCBI Taxonomy" id="1714840"/>
    <lineage>
        <taxon>Bacteria</taxon>
        <taxon>Bacillati</taxon>
        <taxon>Bacillota</taxon>
        <taxon>Bacilli</taxon>
        <taxon>Bacillales</taxon>
        <taxon>Bacillaceae</taxon>
        <taxon>Lysinibacillus</taxon>
    </lineage>
</organism>
<feature type="chain" id="PRO_5038830716" description="Lipoprotein" evidence="1">
    <location>
        <begin position="29"/>
        <end position="204"/>
    </location>
</feature>
<protein>
    <recommendedName>
        <fullName evidence="4">Lipoprotein</fullName>
    </recommendedName>
</protein>
<evidence type="ECO:0000256" key="1">
    <source>
        <dbReference type="SAM" id="SignalP"/>
    </source>
</evidence>
<dbReference type="Proteomes" id="UP000276349">
    <property type="component" value="Unassembled WGS sequence"/>
</dbReference>
<name>A0A431UTL3_9BACI</name>
<comment type="caution">
    <text evidence="2">The sequence shown here is derived from an EMBL/GenBank/DDBJ whole genome shotgun (WGS) entry which is preliminary data.</text>
</comment>
<proteinExistence type="predicted"/>
<dbReference type="RefSeq" id="WP_126293671.1">
    <property type="nucleotide sequence ID" value="NZ_CP155468.1"/>
</dbReference>
<gene>
    <name evidence="2" type="ORF">EKG35_06690</name>
</gene>
<evidence type="ECO:0000313" key="2">
    <source>
        <dbReference type="EMBL" id="RTQ93990.1"/>
    </source>
</evidence>
<dbReference type="EMBL" id="RXNR01000014">
    <property type="protein sequence ID" value="RTQ93990.1"/>
    <property type="molecule type" value="Genomic_DNA"/>
</dbReference>
<dbReference type="OrthoDB" id="2716638at2"/>
<dbReference type="AlphaFoldDB" id="A0A431UTL3"/>
<keyword evidence="3" id="KW-1185">Reference proteome</keyword>
<feature type="signal peptide" evidence="1">
    <location>
        <begin position="1"/>
        <end position="28"/>
    </location>
</feature>
<keyword evidence="1" id="KW-0732">Signal</keyword>
<evidence type="ECO:0000313" key="3">
    <source>
        <dbReference type="Proteomes" id="UP000276349"/>
    </source>
</evidence>
<evidence type="ECO:0008006" key="4">
    <source>
        <dbReference type="Google" id="ProtNLM"/>
    </source>
</evidence>
<dbReference type="PROSITE" id="PS51257">
    <property type="entry name" value="PROKAR_LIPOPROTEIN"/>
    <property type="match status" value="1"/>
</dbReference>
<accession>A0A431UTL3</accession>